<dbReference type="Proteomes" id="UP000035929">
    <property type="component" value="Unassembled WGS sequence"/>
</dbReference>
<dbReference type="NCBIfam" id="TIGR00229">
    <property type="entry name" value="sensory_box"/>
    <property type="match status" value="1"/>
</dbReference>
<evidence type="ECO:0000256" key="1">
    <source>
        <dbReference type="ARBA" id="ARBA00000085"/>
    </source>
</evidence>
<keyword evidence="5 7" id="KW-0418">Kinase</keyword>
<keyword evidence="3" id="KW-0597">Phosphoprotein</keyword>
<reference evidence="7 8" key="1">
    <citation type="submission" date="2015-03" db="EMBL/GenBank/DDBJ databases">
        <title>Genome sequencing of Methylobacterium aquaticum DSM16371 type strain.</title>
        <authorList>
            <person name="Chaudhry V."/>
            <person name="Patil P.B."/>
        </authorList>
    </citation>
    <scope>NUCLEOTIDE SEQUENCE [LARGE SCALE GENOMIC DNA]</scope>
    <source>
        <strain evidence="7 8">DSM 16371</strain>
    </source>
</reference>
<dbReference type="PANTHER" id="PTHR43304">
    <property type="entry name" value="PHYTOCHROME-LIKE PROTEIN CPH1"/>
    <property type="match status" value="1"/>
</dbReference>
<dbReference type="SMART" id="SM00086">
    <property type="entry name" value="PAC"/>
    <property type="match status" value="2"/>
</dbReference>
<evidence type="ECO:0000313" key="7">
    <source>
        <dbReference type="EMBL" id="KMO32376.1"/>
    </source>
</evidence>
<dbReference type="AlphaFoldDB" id="A0A0J6V0P6"/>
<name>A0A0J6V0P6_9HYPH</name>
<dbReference type="Pfam" id="PF08447">
    <property type="entry name" value="PAS_3"/>
    <property type="match status" value="2"/>
</dbReference>
<evidence type="ECO:0000259" key="6">
    <source>
        <dbReference type="PROSITE" id="PS50113"/>
    </source>
</evidence>
<dbReference type="SUPFAM" id="SSF55785">
    <property type="entry name" value="PYP-like sensor domain (PAS domain)"/>
    <property type="match status" value="2"/>
</dbReference>
<comment type="caution">
    <text evidence="7">The sequence shown here is derived from an EMBL/GenBank/DDBJ whole genome shotgun (WGS) entry which is preliminary data.</text>
</comment>
<dbReference type="InterPro" id="IPR035965">
    <property type="entry name" value="PAS-like_dom_sf"/>
</dbReference>
<dbReference type="Gene3D" id="3.30.450.20">
    <property type="entry name" value="PAS domain"/>
    <property type="match status" value="2"/>
</dbReference>
<dbReference type="FunFam" id="3.30.450.20:FF:000099">
    <property type="entry name" value="Sensory box sensor histidine kinase"/>
    <property type="match status" value="1"/>
</dbReference>
<proteinExistence type="predicted"/>
<evidence type="ECO:0000313" key="8">
    <source>
        <dbReference type="Proteomes" id="UP000035929"/>
    </source>
</evidence>
<sequence length="388" mass="42434">MDREAIGAETINATLDALLTLPPLRKSPQLSAFLTYVVRESLAGRGSLLKSYTIATDALGRSTSFDPATDAIVRVEARRLRQVLQQIYSDPACPLEVRIDLPLGRYEPSFRQIATVAGSTAPGDQPALAAGAAQESEQRYRALVEASAAVEWRSRPDGSLIQTFGLSARTGLTDAELQGFGWLDTLHPHDRAGVEALWRACCQSGTPLDATFRVRHRGGRYRWMLGRAVPLETAEGTIREWVGTMADIDEQIRAAEALRTSEERLRLAMAAAELMTWDIDLATREVSCSEIGVSLMGVTTGPLDEFLAMIVPEDLPRVLASLEPALRGEGTYDAQYRIIDHEGRMRWLSARGSLATAPDGSIRLLGVACDISDRYGNPRHADDQRMSA</sequence>
<dbReference type="PANTHER" id="PTHR43304:SF1">
    <property type="entry name" value="PAC DOMAIN-CONTAINING PROTEIN"/>
    <property type="match status" value="1"/>
</dbReference>
<gene>
    <name evidence="7" type="ORF">VP06_17730</name>
</gene>
<dbReference type="PATRIC" id="fig|270351.6.peg.1123"/>
<evidence type="ECO:0000256" key="4">
    <source>
        <dbReference type="ARBA" id="ARBA00022679"/>
    </source>
</evidence>
<keyword evidence="4" id="KW-0808">Transferase</keyword>
<dbReference type="EMBL" id="LABX01000137">
    <property type="protein sequence ID" value="KMO32376.1"/>
    <property type="molecule type" value="Genomic_DNA"/>
</dbReference>
<dbReference type="InterPro" id="IPR000014">
    <property type="entry name" value="PAS"/>
</dbReference>
<accession>A0A0J6V0P6</accession>
<evidence type="ECO:0000256" key="5">
    <source>
        <dbReference type="ARBA" id="ARBA00022777"/>
    </source>
</evidence>
<organism evidence="7 8">
    <name type="scientific">Methylobacterium aquaticum</name>
    <dbReference type="NCBI Taxonomy" id="270351"/>
    <lineage>
        <taxon>Bacteria</taxon>
        <taxon>Pseudomonadati</taxon>
        <taxon>Pseudomonadota</taxon>
        <taxon>Alphaproteobacteria</taxon>
        <taxon>Hyphomicrobiales</taxon>
        <taxon>Methylobacteriaceae</taxon>
        <taxon>Methylobacterium</taxon>
    </lineage>
</organism>
<comment type="catalytic activity">
    <reaction evidence="1">
        <text>ATP + protein L-histidine = ADP + protein N-phospho-L-histidine.</text>
        <dbReference type="EC" id="2.7.13.3"/>
    </reaction>
</comment>
<dbReference type="InterPro" id="IPR013655">
    <property type="entry name" value="PAS_fold_3"/>
</dbReference>
<protein>
    <recommendedName>
        <fullName evidence="2">histidine kinase</fullName>
        <ecNumber evidence="2">2.7.13.3</ecNumber>
    </recommendedName>
</protein>
<feature type="domain" description="PAC" evidence="6">
    <location>
        <begin position="208"/>
        <end position="260"/>
    </location>
</feature>
<dbReference type="InterPro" id="IPR001610">
    <property type="entry name" value="PAC"/>
</dbReference>
<evidence type="ECO:0000256" key="2">
    <source>
        <dbReference type="ARBA" id="ARBA00012438"/>
    </source>
</evidence>
<dbReference type="PROSITE" id="PS50113">
    <property type="entry name" value="PAC"/>
    <property type="match status" value="1"/>
</dbReference>
<dbReference type="OrthoDB" id="100177at2"/>
<evidence type="ECO:0000256" key="3">
    <source>
        <dbReference type="ARBA" id="ARBA00022553"/>
    </source>
</evidence>
<dbReference type="GO" id="GO:0004673">
    <property type="term" value="F:protein histidine kinase activity"/>
    <property type="evidence" value="ECO:0007669"/>
    <property type="project" value="UniProtKB-EC"/>
</dbReference>
<dbReference type="EC" id="2.7.13.3" evidence="2"/>
<dbReference type="InterPro" id="IPR052162">
    <property type="entry name" value="Sensor_kinase/Photoreceptor"/>
</dbReference>
<dbReference type="InterPro" id="IPR000700">
    <property type="entry name" value="PAS-assoc_C"/>
</dbReference>
<dbReference type="CDD" id="cd00130">
    <property type="entry name" value="PAS"/>
    <property type="match status" value="2"/>
</dbReference>